<evidence type="ECO:0000256" key="1">
    <source>
        <dbReference type="ARBA" id="ARBA00022574"/>
    </source>
</evidence>
<feature type="repeat" description="WD" evidence="4">
    <location>
        <begin position="1"/>
        <end position="24"/>
    </location>
</feature>
<dbReference type="InterPro" id="IPR015943">
    <property type="entry name" value="WD40/YVTN_repeat-like_dom_sf"/>
</dbReference>
<dbReference type="EMBL" id="HE600913">
    <property type="protein sequence ID" value="CAP31390.2"/>
    <property type="molecule type" value="Genomic_DNA"/>
</dbReference>
<dbReference type="InterPro" id="IPR036322">
    <property type="entry name" value="WD40_repeat_dom_sf"/>
</dbReference>
<name>A8XFC9_CAEBR</name>
<dbReference type="Gene3D" id="2.130.10.10">
    <property type="entry name" value="YVTN repeat-like/Quinoprotein amine dehydrogenase"/>
    <property type="match status" value="1"/>
</dbReference>
<dbReference type="PANTHER" id="PTHR22839">
    <property type="entry name" value="THO COMPLEX SUBUNIT 3 THO3"/>
    <property type="match status" value="1"/>
</dbReference>
<dbReference type="eggNOG" id="KOG1407">
    <property type="taxonomic scope" value="Eukaryota"/>
</dbReference>
<keyword evidence="1 4" id="KW-0853">WD repeat</keyword>
<reference evidence="5 6" key="2">
    <citation type="journal article" date="2011" name="PLoS Genet.">
        <title>Caenorhabditis briggsae recombinant inbred line genotypes reveal inter-strain incompatibility and the evolution of recombination.</title>
        <authorList>
            <person name="Ross J.A."/>
            <person name="Koboldt D.C."/>
            <person name="Staisch J.E."/>
            <person name="Chamberlin H.M."/>
            <person name="Gupta B.P."/>
            <person name="Miller R.D."/>
            <person name="Baird S.E."/>
            <person name="Haag E.S."/>
        </authorList>
    </citation>
    <scope>NUCLEOTIDE SEQUENCE [LARGE SCALE GENOMIC DNA]</scope>
    <source>
        <strain evidence="5 6">AF16</strain>
    </source>
</reference>
<dbReference type="InterPro" id="IPR001680">
    <property type="entry name" value="WD40_rpt"/>
</dbReference>
<evidence type="ECO:0000313" key="6">
    <source>
        <dbReference type="Proteomes" id="UP000008549"/>
    </source>
</evidence>
<dbReference type="HOGENOM" id="CLU_1779105_0_0_1"/>
<gene>
    <name evidence="7" type="primary">thoc-3</name>
    <name evidence="5" type="synonym">Cbr-thoc-3.1</name>
    <name evidence="7" type="synonym">thoc-3.1</name>
    <name evidence="7" type="ORF">CBG12405</name>
    <name evidence="5" type="ORF">CBG_12405</name>
</gene>
<dbReference type="PANTHER" id="PTHR22839:SF0">
    <property type="entry name" value="THO COMPLEX SUBUNIT 3"/>
    <property type="match status" value="1"/>
</dbReference>
<dbReference type="Proteomes" id="UP000008549">
    <property type="component" value="Unassembled WGS sequence"/>
</dbReference>
<comment type="similarity">
    <text evidence="3">Belongs to the THOC3 family.</text>
</comment>
<reference evidence="5 6" key="1">
    <citation type="journal article" date="2003" name="PLoS Biol.">
        <title>The genome sequence of Caenorhabditis briggsae: a platform for comparative genomics.</title>
        <authorList>
            <person name="Stein L.D."/>
            <person name="Bao Z."/>
            <person name="Blasiar D."/>
            <person name="Blumenthal T."/>
            <person name="Brent M.R."/>
            <person name="Chen N."/>
            <person name="Chinwalla A."/>
            <person name="Clarke L."/>
            <person name="Clee C."/>
            <person name="Coghlan A."/>
            <person name="Coulson A."/>
            <person name="D'Eustachio P."/>
            <person name="Fitch D.H."/>
            <person name="Fulton L.A."/>
            <person name="Fulton R.E."/>
            <person name="Griffiths-Jones S."/>
            <person name="Harris T.W."/>
            <person name="Hillier L.W."/>
            <person name="Kamath R."/>
            <person name="Kuwabara P.E."/>
            <person name="Mardis E.R."/>
            <person name="Marra M.A."/>
            <person name="Miner T.L."/>
            <person name="Minx P."/>
            <person name="Mullikin J.C."/>
            <person name="Plumb R.W."/>
            <person name="Rogers J."/>
            <person name="Schein J.E."/>
            <person name="Sohrmann M."/>
            <person name="Spieth J."/>
            <person name="Stajich J.E."/>
            <person name="Wei C."/>
            <person name="Willey D."/>
            <person name="Wilson R.K."/>
            <person name="Durbin R."/>
            <person name="Waterston R.H."/>
        </authorList>
    </citation>
    <scope>NUCLEOTIDE SEQUENCE [LARGE SCALE GENOMIC DNA]</scope>
    <source>
        <strain evidence="5 6">AF16</strain>
    </source>
</reference>
<evidence type="ECO:0000256" key="4">
    <source>
        <dbReference type="PROSITE-ProRule" id="PRU00221"/>
    </source>
</evidence>
<dbReference type="SUPFAM" id="SSF50978">
    <property type="entry name" value="WD40 repeat-like"/>
    <property type="match status" value="1"/>
</dbReference>
<dbReference type="InParanoid" id="A8XFC9"/>
<organism evidence="5 6">
    <name type="scientific">Caenorhabditis briggsae</name>
    <dbReference type="NCBI Taxonomy" id="6238"/>
    <lineage>
        <taxon>Eukaryota</taxon>
        <taxon>Metazoa</taxon>
        <taxon>Ecdysozoa</taxon>
        <taxon>Nematoda</taxon>
        <taxon>Chromadorea</taxon>
        <taxon>Rhabditida</taxon>
        <taxon>Rhabditina</taxon>
        <taxon>Rhabditomorpha</taxon>
        <taxon>Rhabditoidea</taxon>
        <taxon>Rhabditidae</taxon>
        <taxon>Peloderinae</taxon>
        <taxon>Caenorhabditis</taxon>
    </lineage>
</organism>
<evidence type="ECO:0000256" key="3">
    <source>
        <dbReference type="ARBA" id="ARBA00046343"/>
    </source>
</evidence>
<dbReference type="AlphaFoldDB" id="A8XFC9"/>
<dbReference type="GO" id="GO:0006406">
    <property type="term" value="P:mRNA export from nucleus"/>
    <property type="evidence" value="ECO:0000318"/>
    <property type="project" value="GO_Central"/>
</dbReference>
<evidence type="ECO:0000313" key="5">
    <source>
        <dbReference type="EMBL" id="CAP31390.2"/>
    </source>
</evidence>
<accession>A8XFC9</accession>
<dbReference type="InterPro" id="IPR040132">
    <property type="entry name" value="Tex1/THOC3"/>
</dbReference>
<proteinExistence type="inferred from homology"/>
<sequence length="146" mass="16864">MFASASSDRNVCIWDARQSKPTHRITNKVGNFFVSWSPCDEYLIFLDKDNRVNTVDVRNYKVVNTHDMKVFSHEVIFHPLSNHVFVAESGGRVEVLKFVGGALEPATVIQHIHIKLTAWLFRFPKTDKNLLLEHPMHRVQYGTLMN</sequence>
<dbReference type="PROSITE" id="PS50082">
    <property type="entry name" value="WD_REPEATS_2"/>
    <property type="match status" value="1"/>
</dbReference>
<dbReference type="GO" id="GO:0000445">
    <property type="term" value="C:THO complex part of transcription export complex"/>
    <property type="evidence" value="ECO:0000318"/>
    <property type="project" value="GO_Central"/>
</dbReference>
<dbReference type="STRING" id="6238.A8XFC9"/>
<dbReference type="WormBase" id="CBG12405">
    <property type="protein sequence ID" value="CBP46686"/>
    <property type="gene ID" value="WBGene00033360"/>
    <property type="gene designation" value="Cbr-thoc-3"/>
</dbReference>
<evidence type="ECO:0000256" key="2">
    <source>
        <dbReference type="ARBA" id="ARBA00022737"/>
    </source>
</evidence>
<keyword evidence="2" id="KW-0677">Repeat</keyword>
<protein>
    <submittedName>
        <fullName evidence="5">Protein CBR-THOC-3.1</fullName>
    </submittedName>
</protein>
<evidence type="ECO:0000313" key="7">
    <source>
        <dbReference type="WormBase" id="CBG12405"/>
    </source>
</evidence>
<keyword evidence="6" id="KW-1185">Reference proteome</keyword>